<gene>
    <name evidence="1" type="ORF">LDC_1152</name>
</gene>
<reference evidence="1" key="2">
    <citation type="journal article" date="2011" name="Microb. Ecol.">
        <title>Taxonomic and Functional Metagenomic Profiling of the Microbial Community in the Anoxic Sediment of a Sub-saline Shallow Lake (Laguna de Carrizo, Central Spain).</title>
        <authorList>
            <person name="Ferrer M."/>
            <person name="Guazzaroni M.E."/>
            <person name="Richter M."/>
            <person name="Garcia-Salamanca A."/>
            <person name="Yarza P."/>
            <person name="Suarez-Suarez A."/>
            <person name="Solano J."/>
            <person name="Alcaide M."/>
            <person name="van Dillewijn P."/>
            <person name="Molina-Henares M.A."/>
            <person name="Lopez-Cortes N."/>
            <person name="Al-Ramahi Y."/>
            <person name="Guerrero C."/>
            <person name="Acosta A."/>
            <person name="de Eugenio L.I."/>
            <person name="Martinez V."/>
            <person name="Marques S."/>
            <person name="Rojo F."/>
            <person name="Santero E."/>
            <person name="Genilloud O."/>
            <person name="Perez-Perez J."/>
            <person name="Rossello-Mora R."/>
            <person name="Ramos J.L."/>
        </authorList>
    </citation>
    <scope>NUCLEOTIDE SEQUENCE</scope>
</reference>
<comment type="caution">
    <text evidence="1">The sequence shown here is derived from an EMBL/GenBank/DDBJ whole genome shotgun (WGS) entry which is preliminary data.</text>
</comment>
<proteinExistence type="predicted"/>
<reference evidence="1" key="1">
    <citation type="submission" date="2010-07" db="EMBL/GenBank/DDBJ databases">
        <authorList>
            <consortium name="CONSOLIDER consortium CSD2007-00005"/>
            <person name="Guazzaroni M.-E."/>
            <person name="Richter M."/>
            <person name="Garcia-Salamanca A."/>
            <person name="Yarza P."/>
            <person name="Ferrer M."/>
        </authorList>
    </citation>
    <scope>NUCLEOTIDE SEQUENCE</scope>
</reference>
<organism evidence="1">
    <name type="scientific">sediment metagenome</name>
    <dbReference type="NCBI Taxonomy" id="749907"/>
    <lineage>
        <taxon>unclassified sequences</taxon>
        <taxon>metagenomes</taxon>
        <taxon>ecological metagenomes</taxon>
    </lineage>
</organism>
<dbReference type="EMBL" id="ADZX01000398">
    <property type="protein sequence ID" value="EFK96809.1"/>
    <property type="molecule type" value="Genomic_DNA"/>
</dbReference>
<name>D9PHZ8_9ZZZZ</name>
<accession>D9PHZ8</accession>
<evidence type="ECO:0000313" key="1">
    <source>
        <dbReference type="EMBL" id="EFK96809.1"/>
    </source>
</evidence>
<sequence length="247" mass="26652">MKGVNLERKVLIAGAVVYALLLFALLTLWRLPADRWLGYMAERMTRGNVALRAERVTPALPLGYRFHQVSYTVSQGSSSLSGRLDTLTVTVDFLRLFSAYLPGAFMAVFPSGGVIDGSAGISMFGGPEKGFLSMKTSGLPIDGLGLGDLLNRNVKGILTGEVTAEGPLADPIRLFGQGVLVLRKGSVETKLDLAGLKAVPFERMRLPFTLRDGVLLIENAEMEGPWFSGTVSGRIRLKSPLQAVPWS</sequence>
<protein>
    <submittedName>
        <fullName evidence="1">Membrane protein</fullName>
    </submittedName>
</protein>
<dbReference type="NCBIfam" id="TIGR04411">
    <property type="entry name" value="T2SS_GspN_Lepto"/>
    <property type="match status" value="1"/>
</dbReference>
<dbReference type="AlphaFoldDB" id="D9PHZ8"/>
<dbReference type="InterPro" id="IPR030925">
    <property type="entry name" value="T2SS_GspN_Lepto"/>
</dbReference>